<dbReference type="SUPFAM" id="SSF54893">
    <property type="entry name" value="Aspartate carbamoyltransferase, Regulatory-chain, N-terminal domain"/>
    <property type="match status" value="1"/>
</dbReference>
<dbReference type="Gene3D" id="3.30.70.140">
    <property type="entry name" value="Aspartate carbamoyltransferase regulatory subunit, N-terminal domain"/>
    <property type="match status" value="1"/>
</dbReference>
<keyword evidence="2" id="KW-0862">Zinc</keyword>
<dbReference type="InterPro" id="IPR020542">
    <property type="entry name" value="Asp_carbamoyltrfase_reg_C"/>
</dbReference>
<dbReference type="InterPro" id="IPR036792">
    <property type="entry name" value="Asp_carbatrfase_reg_C_sf"/>
</dbReference>
<protein>
    <submittedName>
        <fullName evidence="6">Aspartate carbamoyltransferase regulatory subunit</fullName>
    </submittedName>
</protein>
<evidence type="ECO:0000259" key="4">
    <source>
        <dbReference type="Pfam" id="PF01948"/>
    </source>
</evidence>
<dbReference type="EMBL" id="DVHH01000130">
    <property type="protein sequence ID" value="HIR54968.1"/>
    <property type="molecule type" value="Genomic_DNA"/>
</dbReference>
<feature type="domain" description="Aspartate carbamoyltransferase regulatory subunit N-terminal" evidence="4">
    <location>
        <begin position="1"/>
        <end position="89"/>
    </location>
</feature>
<dbReference type="Pfam" id="PF01948">
    <property type="entry name" value="PyrI"/>
    <property type="match status" value="1"/>
</dbReference>
<evidence type="ECO:0000256" key="2">
    <source>
        <dbReference type="ARBA" id="ARBA00022833"/>
    </source>
</evidence>
<reference evidence="6" key="1">
    <citation type="submission" date="2020-10" db="EMBL/GenBank/DDBJ databases">
        <authorList>
            <person name="Gilroy R."/>
        </authorList>
    </citation>
    <scope>NUCLEOTIDE SEQUENCE</scope>
    <source>
        <strain evidence="6">ChiGjej3B3-7149</strain>
    </source>
</reference>
<name>A0A9D1IZB4_9FIRM</name>
<evidence type="ECO:0000256" key="3">
    <source>
        <dbReference type="ARBA" id="ARBA00022975"/>
    </source>
</evidence>
<evidence type="ECO:0000256" key="1">
    <source>
        <dbReference type="ARBA" id="ARBA00022723"/>
    </source>
</evidence>
<gene>
    <name evidence="6" type="ORF">IAD36_05140</name>
</gene>
<keyword evidence="1" id="KW-0479">Metal-binding</keyword>
<sequence>MNIDSIKNGIVIDHIHAGGAMELYRLLHLDKLDCTVAIIKNAPSELMGRKDIIKIDSMTDIDLTVIGYVDPGATINVIKDGRLFEKRKLTMPEKIVNVLRCKNPRCITSVEPDLPQIFRLTSPETHTYRCIYCETKAEKMN</sequence>
<comment type="caution">
    <text evidence="6">The sequence shown here is derived from an EMBL/GenBank/DDBJ whole genome shotgun (WGS) entry which is preliminary data.</text>
</comment>
<dbReference type="NCBIfam" id="NF002063">
    <property type="entry name" value="PRK00893.1-3"/>
    <property type="match status" value="1"/>
</dbReference>
<dbReference type="GO" id="GO:0009347">
    <property type="term" value="C:aspartate carbamoyltransferase complex"/>
    <property type="evidence" value="ECO:0007669"/>
    <property type="project" value="InterPro"/>
</dbReference>
<keyword evidence="3" id="KW-0665">Pyrimidine biosynthesis</keyword>
<dbReference type="InterPro" id="IPR036793">
    <property type="entry name" value="Asp_carbatrfase_reg_N_sf"/>
</dbReference>
<dbReference type="GO" id="GO:0046872">
    <property type="term" value="F:metal ion binding"/>
    <property type="evidence" value="ECO:0007669"/>
    <property type="project" value="UniProtKB-KW"/>
</dbReference>
<dbReference type="Proteomes" id="UP000824238">
    <property type="component" value="Unassembled WGS sequence"/>
</dbReference>
<dbReference type="PANTHER" id="PTHR35805:SF1">
    <property type="entry name" value="ASPARTATE CARBAMOYLTRANSFERASE REGULATORY CHAIN"/>
    <property type="match status" value="1"/>
</dbReference>
<accession>A0A9D1IZB4</accession>
<dbReference type="PANTHER" id="PTHR35805">
    <property type="entry name" value="ASPARTATE CARBAMOYLTRANSFERASE REGULATORY CHAIN"/>
    <property type="match status" value="1"/>
</dbReference>
<dbReference type="GO" id="GO:0006221">
    <property type="term" value="P:pyrimidine nucleotide biosynthetic process"/>
    <property type="evidence" value="ECO:0007669"/>
    <property type="project" value="UniProtKB-KW"/>
</dbReference>
<dbReference type="Gene3D" id="2.30.30.20">
    <property type="entry name" value="Aspartate carbamoyltransferase regulatory subunit, C-terminal domain"/>
    <property type="match status" value="1"/>
</dbReference>
<feature type="domain" description="Aspartate carbamoyltransferase regulatory subunit C-terminal" evidence="5">
    <location>
        <begin position="94"/>
        <end position="139"/>
    </location>
</feature>
<dbReference type="GO" id="GO:0006207">
    <property type="term" value="P:'de novo' pyrimidine nucleobase biosynthetic process"/>
    <property type="evidence" value="ECO:0007669"/>
    <property type="project" value="InterPro"/>
</dbReference>
<evidence type="ECO:0000259" key="5">
    <source>
        <dbReference type="Pfam" id="PF02748"/>
    </source>
</evidence>
<dbReference type="InterPro" id="IPR020545">
    <property type="entry name" value="Asp_carbamoyltransf_reg_N"/>
</dbReference>
<evidence type="ECO:0000313" key="6">
    <source>
        <dbReference type="EMBL" id="HIR54968.1"/>
    </source>
</evidence>
<dbReference type="InterPro" id="IPR002801">
    <property type="entry name" value="Asp_carbamoylTrfase_reg"/>
</dbReference>
<reference evidence="6" key="2">
    <citation type="journal article" date="2021" name="PeerJ">
        <title>Extensive microbial diversity within the chicken gut microbiome revealed by metagenomics and culture.</title>
        <authorList>
            <person name="Gilroy R."/>
            <person name="Ravi A."/>
            <person name="Getino M."/>
            <person name="Pursley I."/>
            <person name="Horton D.L."/>
            <person name="Alikhan N.F."/>
            <person name="Baker D."/>
            <person name="Gharbi K."/>
            <person name="Hall N."/>
            <person name="Watson M."/>
            <person name="Adriaenssens E.M."/>
            <person name="Foster-Nyarko E."/>
            <person name="Jarju S."/>
            <person name="Secka A."/>
            <person name="Antonio M."/>
            <person name="Oren A."/>
            <person name="Chaudhuri R.R."/>
            <person name="La Ragione R."/>
            <person name="Hildebrand F."/>
            <person name="Pallen M.J."/>
        </authorList>
    </citation>
    <scope>NUCLEOTIDE SEQUENCE</scope>
    <source>
        <strain evidence="6">ChiGjej3B3-7149</strain>
    </source>
</reference>
<proteinExistence type="predicted"/>
<dbReference type="AlphaFoldDB" id="A0A9D1IZB4"/>
<dbReference type="Pfam" id="PF02748">
    <property type="entry name" value="PyrI_C"/>
    <property type="match status" value="1"/>
</dbReference>
<dbReference type="SUPFAM" id="SSF57825">
    <property type="entry name" value="Aspartate carbamoyltransferase, Regulatory-chain, C-terminal domain"/>
    <property type="match status" value="1"/>
</dbReference>
<evidence type="ECO:0000313" key="7">
    <source>
        <dbReference type="Proteomes" id="UP000824238"/>
    </source>
</evidence>
<organism evidence="6 7">
    <name type="scientific">Candidatus Scatomorpha intestinigallinarum</name>
    <dbReference type="NCBI Taxonomy" id="2840923"/>
    <lineage>
        <taxon>Bacteria</taxon>
        <taxon>Bacillati</taxon>
        <taxon>Bacillota</taxon>
        <taxon>Clostridia</taxon>
        <taxon>Eubacteriales</taxon>
        <taxon>Candidatus Scatomorpha</taxon>
    </lineage>
</organism>